<feature type="compositionally biased region" description="Low complexity" evidence="1">
    <location>
        <begin position="158"/>
        <end position="168"/>
    </location>
</feature>
<keyword evidence="2" id="KW-0812">Transmembrane</keyword>
<feature type="compositionally biased region" description="Polar residues" evidence="1">
    <location>
        <begin position="397"/>
        <end position="422"/>
    </location>
</feature>
<gene>
    <name evidence="4" type="ordered locus">Cd36_45500</name>
    <name evidence="5" type="ORF">CD36_45500</name>
</gene>
<feature type="compositionally biased region" description="Low complexity" evidence="1">
    <location>
        <begin position="606"/>
        <end position="618"/>
    </location>
</feature>
<keyword evidence="3" id="KW-0732">Signal</keyword>
<feature type="compositionally biased region" description="Basic and acidic residues" evidence="1">
    <location>
        <begin position="621"/>
        <end position="633"/>
    </location>
</feature>
<evidence type="ECO:0000313" key="4">
    <source>
        <dbReference type="CGD" id="CAL0000165467"/>
    </source>
</evidence>
<evidence type="ECO:0000256" key="1">
    <source>
        <dbReference type="SAM" id="MobiDB-lite"/>
    </source>
</evidence>
<dbReference type="RefSeq" id="XP_002420193.1">
    <property type="nucleotide sequence ID" value="XM_002420148.1"/>
</dbReference>
<feature type="region of interest" description="Disordered" evidence="1">
    <location>
        <begin position="77"/>
        <end position="181"/>
    </location>
</feature>
<feature type="region of interest" description="Disordered" evidence="1">
    <location>
        <begin position="467"/>
        <end position="505"/>
    </location>
</feature>
<dbReference type="CGD" id="CAL0000165467">
    <property type="gene designation" value="Cd36_45500"/>
</dbReference>
<dbReference type="HOGENOM" id="CLU_377647_0_0_1"/>
<feature type="compositionally biased region" description="Basic residues" evidence="1">
    <location>
        <begin position="488"/>
        <end position="504"/>
    </location>
</feature>
<keyword evidence="2" id="KW-0472">Membrane</keyword>
<feature type="compositionally biased region" description="Polar residues" evidence="1">
    <location>
        <begin position="378"/>
        <end position="388"/>
    </location>
</feature>
<feature type="compositionally biased region" description="Low complexity" evidence="1">
    <location>
        <begin position="220"/>
        <end position="229"/>
    </location>
</feature>
<evidence type="ECO:0000256" key="2">
    <source>
        <dbReference type="SAM" id="Phobius"/>
    </source>
</evidence>
<feature type="transmembrane region" description="Helical" evidence="2">
    <location>
        <begin position="723"/>
        <end position="744"/>
    </location>
</feature>
<feature type="signal peptide" evidence="3">
    <location>
        <begin position="1"/>
        <end position="18"/>
    </location>
</feature>
<dbReference type="KEGG" id="cdu:CD36_45500"/>
<feature type="compositionally biased region" description="Low complexity" evidence="1">
    <location>
        <begin position="88"/>
        <end position="98"/>
    </location>
</feature>
<evidence type="ECO:0000313" key="6">
    <source>
        <dbReference type="Proteomes" id="UP000002605"/>
    </source>
</evidence>
<dbReference type="EMBL" id="FM992691">
    <property type="protein sequence ID" value="CAX42416.1"/>
    <property type="molecule type" value="Genomic_DNA"/>
</dbReference>
<evidence type="ECO:0000256" key="3">
    <source>
        <dbReference type="SAM" id="SignalP"/>
    </source>
</evidence>
<evidence type="ECO:0000313" key="5">
    <source>
        <dbReference type="EMBL" id="CAX42416.1"/>
    </source>
</evidence>
<accession>B9WGP0</accession>
<name>B9WGP0_CANDC</name>
<feature type="region of interest" description="Disordered" evidence="1">
    <location>
        <begin position="209"/>
        <end position="273"/>
    </location>
</feature>
<organism evidence="5 6">
    <name type="scientific">Candida dubliniensis (strain CD36 / ATCC MYA-646 / CBS 7987 / NCPF 3949 / NRRL Y-17841)</name>
    <name type="common">Yeast</name>
    <dbReference type="NCBI Taxonomy" id="573826"/>
    <lineage>
        <taxon>Eukaryota</taxon>
        <taxon>Fungi</taxon>
        <taxon>Dikarya</taxon>
        <taxon>Ascomycota</taxon>
        <taxon>Saccharomycotina</taxon>
        <taxon>Pichiomycetes</taxon>
        <taxon>Debaryomycetaceae</taxon>
        <taxon>Candida/Lodderomyces clade</taxon>
        <taxon>Candida</taxon>
    </lineage>
</organism>
<dbReference type="GeneID" id="8047646"/>
<dbReference type="Proteomes" id="UP000002605">
    <property type="component" value="Chromosome 4"/>
</dbReference>
<dbReference type="OrthoDB" id="4023802at2759"/>
<sequence length="745" mass="83534">MNFITSLLLLSSNTFLHPTTTYLQSINDSIVLVTSSMPSKLTTFGYDHISTISGVNGTNNIDYIKLLNDTNDTNSTFVQLDNSDSEISDSSSNSGDMSSNEEIEEQVALVNSSSELSDESNDEGHDNDSDDNGDEVENLENNQANENDSQDEDDRVFNYEGNSASSSENESENHLEQEPEPEQQHYYYKNRSKFYNHFLHYPEVVINNNDDRDELPPPKNNLLSRSSRQSNRRLMENSKKKTVKSKSKPSKLKQKSRKSHKKRPKHLKSIRKPKDVEINEITTVEVITLTITKVLTRHDLNAAVTPIQQHQSGHLIIGYPFGPDKMPLPIATKSTFHDQYKPGGVLKEVDTSPTKEHDSSDANENKQPNPIPGKTESPKSTNSNSVASTYHHEPFETIQQPKKQFTNRTGNSEIPENYPNNVQDIDDITFPIELSNSITTSILYSILPINQTNLSRIDTISLVPETESASSPRYSSHHSEFTVERPPRPSRTKKRPRLRTKKPIKVSTHTSAIPIESSKSISSSDNIRNIIATSPTSSTYNMPQNNNYDKQPISLSMTTDATTRSVTITEKLDKPKFPDIFTIIRSKLLSKKPQETKMYSSIPTFISSSSTSSTSSSSNDGTHKFETSIKSKGDSQTQENTFHNDTNAISKTSVVSTTTISTKSNDDILKSFIQFTETIHSQIQFPIVDDKDDNVGNNYHRRFTGVVLPENRQFIFRSASQNLSFSVLGLIVLLLLVPGLLIIIM</sequence>
<dbReference type="VEuPathDB" id="FungiDB:CD36_45500"/>
<feature type="region of interest" description="Disordered" evidence="1">
    <location>
        <begin position="335"/>
        <end position="422"/>
    </location>
</feature>
<feature type="compositionally biased region" description="Basic and acidic residues" evidence="1">
    <location>
        <begin position="477"/>
        <end position="487"/>
    </location>
</feature>
<feature type="compositionally biased region" description="Acidic residues" evidence="1">
    <location>
        <begin position="128"/>
        <end position="138"/>
    </location>
</feature>
<reference evidence="5 6" key="1">
    <citation type="journal article" date="2009" name="Genome Res.">
        <title>Comparative genomics of the fungal pathogens Candida dubliniensis and Candida albicans.</title>
        <authorList>
            <person name="Jackson A.P."/>
            <person name="Gamble J.A."/>
            <person name="Yeomans T."/>
            <person name="Moran G.P."/>
            <person name="Saunders D."/>
            <person name="Harris D."/>
            <person name="Aslett M."/>
            <person name="Barrell J.F."/>
            <person name="Butler G."/>
            <person name="Citiulo F."/>
            <person name="Coleman D.C."/>
            <person name="de Groot P.W.J."/>
            <person name="Goodwin T.J."/>
            <person name="Quail M.A."/>
            <person name="McQuillan J."/>
            <person name="Munro C.A."/>
            <person name="Pain A."/>
            <person name="Poulter R.T."/>
            <person name="Rajandream M.A."/>
            <person name="Renauld H."/>
            <person name="Spiering M.J."/>
            <person name="Tivey A."/>
            <person name="Gow N.A.R."/>
            <person name="Barrell B."/>
            <person name="Sullivan D.J."/>
            <person name="Berriman M."/>
        </authorList>
    </citation>
    <scope>NUCLEOTIDE SEQUENCE [LARGE SCALE GENOMIC DNA]</scope>
    <source>
        <strain evidence="6">CD36 / ATCC MYA-646 / CBS 7987 / NCPF 3949 / NRRL Y-17841</strain>
    </source>
</reference>
<feature type="compositionally biased region" description="Basic and acidic residues" evidence="1">
    <location>
        <begin position="347"/>
        <end position="364"/>
    </location>
</feature>
<dbReference type="AlphaFoldDB" id="B9WGP0"/>
<keyword evidence="6" id="KW-1185">Reference proteome</keyword>
<keyword evidence="2" id="KW-1133">Transmembrane helix</keyword>
<feature type="region of interest" description="Disordered" evidence="1">
    <location>
        <begin position="606"/>
        <end position="642"/>
    </location>
</feature>
<protein>
    <submittedName>
        <fullName evidence="5">Uncharacterized protein</fullName>
    </submittedName>
</protein>
<feature type="chain" id="PRO_5002892611" evidence="3">
    <location>
        <begin position="19"/>
        <end position="745"/>
    </location>
</feature>
<feature type="compositionally biased region" description="Basic residues" evidence="1">
    <location>
        <begin position="240"/>
        <end position="271"/>
    </location>
</feature>
<proteinExistence type="predicted"/>